<accession>A0A927FCQ7</accession>
<dbReference type="SUPFAM" id="SSF56784">
    <property type="entry name" value="HAD-like"/>
    <property type="match status" value="1"/>
</dbReference>
<reference evidence="1" key="1">
    <citation type="submission" date="2020-09" db="EMBL/GenBank/DDBJ databases">
        <title>Genome seq and assembly of Limnohabitants sp.</title>
        <authorList>
            <person name="Chhetri G."/>
        </authorList>
    </citation>
    <scope>NUCLEOTIDE SEQUENCE</scope>
    <source>
        <strain evidence="1">JUR4</strain>
    </source>
</reference>
<dbReference type="RefSeq" id="WP_191817479.1">
    <property type="nucleotide sequence ID" value="NZ_JACYFT010000001.1"/>
</dbReference>
<proteinExistence type="predicted"/>
<dbReference type="Gene3D" id="1.10.150.400">
    <property type="match status" value="1"/>
</dbReference>
<dbReference type="Proteomes" id="UP000647424">
    <property type="component" value="Unassembled WGS sequence"/>
</dbReference>
<dbReference type="GO" id="GO:0016787">
    <property type="term" value="F:hydrolase activity"/>
    <property type="evidence" value="ECO:0007669"/>
    <property type="project" value="UniProtKB-KW"/>
</dbReference>
<evidence type="ECO:0000313" key="2">
    <source>
        <dbReference type="Proteomes" id="UP000647424"/>
    </source>
</evidence>
<keyword evidence="1" id="KW-0378">Hydrolase</keyword>
<organism evidence="1 2">
    <name type="scientific">Limnohabitans radicicola</name>
    <dbReference type="NCBI Taxonomy" id="2771427"/>
    <lineage>
        <taxon>Bacteria</taxon>
        <taxon>Pseudomonadati</taxon>
        <taxon>Pseudomonadota</taxon>
        <taxon>Betaproteobacteria</taxon>
        <taxon>Burkholderiales</taxon>
        <taxon>Comamonadaceae</taxon>
        <taxon>Limnohabitans</taxon>
    </lineage>
</organism>
<protein>
    <submittedName>
        <fullName evidence="1">HAD family hydrolase</fullName>
    </submittedName>
</protein>
<dbReference type="AlphaFoldDB" id="A0A927FCQ7"/>
<dbReference type="InterPro" id="IPR023214">
    <property type="entry name" value="HAD_sf"/>
</dbReference>
<keyword evidence="2" id="KW-1185">Reference proteome</keyword>
<comment type="caution">
    <text evidence="1">The sequence shown here is derived from an EMBL/GenBank/DDBJ whole genome shotgun (WGS) entry which is preliminary data.</text>
</comment>
<evidence type="ECO:0000313" key="1">
    <source>
        <dbReference type="EMBL" id="MBD8048969.1"/>
    </source>
</evidence>
<dbReference type="InterPro" id="IPR036412">
    <property type="entry name" value="HAD-like_sf"/>
</dbReference>
<dbReference type="Pfam" id="PF00702">
    <property type="entry name" value="Hydrolase"/>
    <property type="match status" value="1"/>
</dbReference>
<dbReference type="SFLD" id="SFLDS00003">
    <property type="entry name" value="Haloacid_Dehalogenase"/>
    <property type="match status" value="1"/>
</dbReference>
<gene>
    <name evidence="1" type="ORF">IC609_00315</name>
</gene>
<dbReference type="Gene3D" id="3.40.50.1000">
    <property type="entry name" value="HAD superfamily/HAD-like"/>
    <property type="match status" value="1"/>
</dbReference>
<dbReference type="EMBL" id="JACYFT010000001">
    <property type="protein sequence ID" value="MBD8048969.1"/>
    <property type="molecule type" value="Genomic_DNA"/>
</dbReference>
<name>A0A927FCQ7_9BURK</name>
<sequence length="845" mass="96112">MINELNELNAMKKNPIPESTSLDIAAISDLLNQHAGQIRVLSLDCFDTLLWRTVSEPVEVFKDLQNQPLYIEYGICSESRRMAERRVRQLRAGLYGEHEVTIEEVYEHMLPDASKELVEQFVRAEVETEKKYLFAYSPMFDLLSKAKKMGMKTVLVSDMYIHGHQLKELVESCAKKAGVPVHIDHYFTSADHRTTKGRDLFHIVAKQLGEPQEAFLHIGDNPHADLEGARRAGVKGYHFNRFTPLLEDCMRKNATMQRLLSNDHGESLPMASNWHATWSRLPRTNNTMEMVGWYYLGPVMVQYLQWLMSEIQALKAQGHSPRIVFMMRDGYLPFKAYQSLQAQGLVPFDAPVHAMDVSRFATLALNFNDEHAIQTYLISQKDKMYRAEMVRQLMGVHDIDAVQVNIKTDDALPWTEFMQSVLQPENIQSIIDASRKHRANFIRYIHKQIRPKTGETLVLADLGYTGTIQEQIKGILAEEFGLKLEGRYLILREASSRQTSKKGLIDYRSMNRNSLNLLLSQIQTLEQLTVNDNGSLIQYTEVGRTVYEKSPLSDQQRLVKQNVQTAALDFIQTQSKNILQFIKNHPFSHMEAAGLIGRFTLQPTVSEIELYQLFSHDINNGTRRLRWISNPVMSRQMLIRGGNMTYDSEYHKMLSNDLNAFGPELTNFNFLKSRLGVKFTLMDHKVVGGDVPCVLLQGENFHQTKMPCFSSHEGFKVGILRAIKTCSAVGLSFGLKHEWLQIHSIALVDWAQFASNPGWQSQVDLIPKSHAEGGQSLGQGLVHFENSDGYLHIDLKDCSMTTRGDIVLIIVFRDIAARTASSTQTEAGILAIQQVEEPKVISHVD</sequence>
<dbReference type="SFLD" id="SFLDG01129">
    <property type="entry name" value="C1.5:_HAD__Beta-PGM__Phosphata"/>
    <property type="match status" value="1"/>
</dbReference>